<dbReference type="Proteomes" id="UP000016927">
    <property type="component" value="Unassembled WGS sequence"/>
</dbReference>
<dbReference type="VEuPathDB" id="MicrosporidiaDB:NBO_67g0010"/>
<dbReference type="EMBL" id="KB908975">
    <property type="protein sequence ID" value="EOB13535.1"/>
    <property type="molecule type" value="Genomic_DNA"/>
</dbReference>
<accession>R0MHC0</accession>
<keyword evidence="2" id="KW-1185">Reference proteome</keyword>
<name>R0MHC0_NOSB1</name>
<dbReference type="HOGENOM" id="CLU_983854_0_0_1"/>
<gene>
    <name evidence="1" type="ORF">NBO_67g0010</name>
</gene>
<proteinExistence type="predicted"/>
<sequence>MHLLDSIFIYDYPIENASQLENYKDKIHYYETFKWLEKSSQNSLINLKNNEEKSRSIYIKERIGRFIDMDILKFNVYVQEFGEEKFLEDLNRDKDFDLYYFDNYSKCLKSLADLIKNFQHLKIVEDTVPEEEIDTNTSMKVSEFAKRIYEKIQEDSKKQLSYSEEGNLSKSHADSFYDSDDIARQSIVMESRVCDFYNLLVYVSGLRYSLSKSNLSTHYFPPIFIDNYDLKIVSGLEITLKDENKDILRYIEAFDDKGTKVNLRERDHYYIIQDRILFFTQKF</sequence>
<evidence type="ECO:0000313" key="1">
    <source>
        <dbReference type="EMBL" id="EOB13535.1"/>
    </source>
</evidence>
<reference evidence="1 2" key="1">
    <citation type="journal article" date="2013" name="BMC Genomics">
        <title>Comparative genomics of parasitic silkworm microsporidia reveal an association between genome expansion and host adaptation.</title>
        <authorList>
            <person name="Pan G."/>
            <person name="Xu J."/>
            <person name="Li T."/>
            <person name="Xia Q."/>
            <person name="Liu S.L."/>
            <person name="Zhang G."/>
            <person name="Li S."/>
            <person name="Li C."/>
            <person name="Liu H."/>
            <person name="Yang L."/>
            <person name="Liu T."/>
            <person name="Zhang X."/>
            <person name="Wu Z."/>
            <person name="Fan W."/>
            <person name="Dang X."/>
            <person name="Xiang H."/>
            <person name="Tao M."/>
            <person name="Li Y."/>
            <person name="Hu J."/>
            <person name="Li Z."/>
            <person name="Lin L."/>
            <person name="Luo J."/>
            <person name="Geng L."/>
            <person name="Wang L."/>
            <person name="Long M."/>
            <person name="Wan Y."/>
            <person name="He N."/>
            <person name="Zhang Z."/>
            <person name="Lu C."/>
            <person name="Keeling P.J."/>
            <person name="Wang J."/>
            <person name="Xiang Z."/>
            <person name="Zhou Z."/>
        </authorList>
    </citation>
    <scope>NUCLEOTIDE SEQUENCE [LARGE SCALE GENOMIC DNA]</scope>
    <source>
        <strain evidence="2">CQ1 / CVCC 102059</strain>
    </source>
</reference>
<dbReference type="AlphaFoldDB" id="R0MHC0"/>
<protein>
    <submittedName>
        <fullName evidence="1">Uncharacterized protein</fullName>
    </submittedName>
</protein>
<organism evidence="1 2">
    <name type="scientific">Nosema bombycis (strain CQ1 / CVCC 102059)</name>
    <name type="common">Microsporidian parasite</name>
    <name type="synonym">Pebrine of silkworm</name>
    <dbReference type="NCBI Taxonomy" id="578461"/>
    <lineage>
        <taxon>Eukaryota</taxon>
        <taxon>Fungi</taxon>
        <taxon>Fungi incertae sedis</taxon>
        <taxon>Microsporidia</taxon>
        <taxon>Nosematidae</taxon>
        <taxon>Nosema</taxon>
    </lineage>
</organism>
<evidence type="ECO:0000313" key="2">
    <source>
        <dbReference type="Proteomes" id="UP000016927"/>
    </source>
</evidence>